<evidence type="ECO:0000256" key="1">
    <source>
        <dbReference type="SAM" id="Phobius"/>
    </source>
</evidence>
<dbReference type="PANTHER" id="PTHR32251:SF23">
    <property type="entry name" value="3-OXO-5-ALPHA-STEROID 4-DEHYDROGENASE (DUF1295)"/>
    <property type="match status" value="1"/>
</dbReference>
<keyword evidence="3" id="KW-1185">Reference proteome</keyword>
<dbReference type="EMBL" id="KV784373">
    <property type="protein sequence ID" value="OEU10027.1"/>
    <property type="molecule type" value="Genomic_DNA"/>
</dbReference>
<dbReference type="OrthoDB" id="201504at2759"/>
<dbReference type="Gene3D" id="1.20.120.1630">
    <property type="match status" value="1"/>
</dbReference>
<dbReference type="PANTHER" id="PTHR32251">
    <property type="entry name" value="3-OXO-5-ALPHA-STEROID 4-DEHYDROGENASE"/>
    <property type="match status" value="1"/>
</dbReference>
<sequence length="355" mass="41127">MDSSSSCDLLRLTFDEILGTTATTTTALFDFTDPLSPVQLCCLTCLLFSVLVFVVSELSGNYSQTDKIWSITPFVYTWILICDSRTFLMFILSAIWGLRLSWNFFRRGGYTWPPWNGDEDYRWMYLMGKVPLRDEDYRFKYLLSVLKNKWVWMMFNLFFISIYQNVLLLLVVSPAVVANIVASKCGDSSFYSSSLNMLDLLGSILFLSFVLIESIADNQQQRFQNEKHRRIASGETLDGEFLDGFTRSGLFSIIRKPNYASEQGLWISFGIFSLASFQSGIARQQHIYNWSHLGWCMYVMLFCGSGPFTEYISLSKYPRYAEYMTETPLFVPNIFKLLFRKETSNKKKKQEKISL</sequence>
<evidence type="ECO:0000313" key="2">
    <source>
        <dbReference type="EMBL" id="OEU10027.1"/>
    </source>
</evidence>
<accession>A0A1E7EW10</accession>
<name>A0A1E7EW10_9STRA</name>
<dbReference type="InParanoid" id="A0A1E7EW10"/>
<keyword evidence="1" id="KW-1133">Transmembrane helix</keyword>
<feature type="transmembrane region" description="Helical" evidence="1">
    <location>
        <begin position="287"/>
        <end position="308"/>
    </location>
</feature>
<feature type="transmembrane region" description="Helical" evidence="1">
    <location>
        <begin position="150"/>
        <end position="177"/>
    </location>
</feature>
<feature type="transmembrane region" description="Helical" evidence="1">
    <location>
        <begin position="75"/>
        <end position="98"/>
    </location>
</feature>
<dbReference type="PROSITE" id="PS50244">
    <property type="entry name" value="S5A_REDUCTASE"/>
    <property type="match status" value="1"/>
</dbReference>
<dbReference type="Pfam" id="PF06966">
    <property type="entry name" value="DUF1295"/>
    <property type="match status" value="1"/>
</dbReference>
<feature type="transmembrane region" description="Helical" evidence="1">
    <location>
        <begin position="38"/>
        <end position="55"/>
    </location>
</feature>
<proteinExistence type="predicted"/>
<dbReference type="GO" id="GO:0016020">
    <property type="term" value="C:membrane"/>
    <property type="evidence" value="ECO:0007669"/>
    <property type="project" value="TreeGrafter"/>
</dbReference>
<dbReference type="InterPro" id="IPR010721">
    <property type="entry name" value="UstE-like"/>
</dbReference>
<dbReference type="AlphaFoldDB" id="A0A1E7EW10"/>
<organism evidence="2 3">
    <name type="scientific">Fragilariopsis cylindrus CCMP1102</name>
    <dbReference type="NCBI Taxonomy" id="635003"/>
    <lineage>
        <taxon>Eukaryota</taxon>
        <taxon>Sar</taxon>
        <taxon>Stramenopiles</taxon>
        <taxon>Ochrophyta</taxon>
        <taxon>Bacillariophyta</taxon>
        <taxon>Bacillariophyceae</taxon>
        <taxon>Bacillariophycidae</taxon>
        <taxon>Bacillariales</taxon>
        <taxon>Bacillariaceae</taxon>
        <taxon>Fragilariopsis</taxon>
    </lineage>
</organism>
<keyword evidence="1" id="KW-0472">Membrane</keyword>
<reference evidence="2 3" key="1">
    <citation type="submission" date="2016-09" db="EMBL/GenBank/DDBJ databases">
        <title>Extensive genetic diversity and differential bi-allelic expression allows diatom success in the polar Southern Ocean.</title>
        <authorList>
            <consortium name="DOE Joint Genome Institute"/>
            <person name="Mock T."/>
            <person name="Otillar R.P."/>
            <person name="Strauss J."/>
            <person name="Dupont C."/>
            <person name="Frickenhaus S."/>
            <person name="Maumus F."/>
            <person name="Mcmullan M."/>
            <person name="Sanges R."/>
            <person name="Schmutz J."/>
            <person name="Toseland A."/>
            <person name="Valas R."/>
            <person name="Veluchamy A."/>
            <person name="Ward B.J."/>
            <person name="Allen A."/>
            <person name="Barry K."/>
            <person name="Falciatore A."/>
            <person name="Ferrante M."/>
            <person name="Fortunato A.E."/>
            <person name="Gloeckner G."/>
            <person name="Gruber A."/>
            <person name="Hipkin R."/>
            <person name="Janech M."/>
            <person name="Kroth P."/>
            <person name="Leese F."/>
            <person name="Lindquist E."/>
            <person name="Lyon B.R."/>
            <person name="Martin J."/>
            <person name="Mayer C."/>
            <person name="Parker M."/>
            <person name="Quesneville H."/>
            <person name="Raymond J."/>
            <person name="Uhlig C."/>
            <person name="Valentin K.U."/>
            <person name="Worden A.Z."/>
            <person name="Armbrust E.V."/>
            <person name="Bowler C."/>
            <person name="Green B."/>
            <person name="Moulton V."/>
            <person name="Van Oosterhout C."/>
            <person name="Grigoriev I."/>
        </authorList>
    </citation>
    <scope>NUCLEOTIDE SEQUENCE [LARGE SCALE GENOMIC DNA]</scope>
    <source>
        <strain evidence="2 3">CCMP1102</strain>
    </source>
</reference>
<protein>
    <submittedName>
        <fullName evidence="2">Uncharacterized protein</fullName>
    </submittedName>
</protein>
<dbReference type="KEGG" id="fcy:FRACYDRAFT_194187"/>
<dbReference type="Proteomes" id="UP000095751">
    <property type="component" value="Unassembled WGS sequence"/>
</dbReference>
<evidence type="ECO:0000313" key="3">
    <source>
        <dbReference type="Proteomes" id="UP000095751"/>
    </source>
</evidence>
<gene>
    <name evidence="2" type="ORF">FRACYDRAFT_194187</name>
</gene>
<keyword evidence="1" id="KW-0812">Transmembrane</keyword>